<dbReference type="PANTHER" id="PTHR10730">
    <property type="entry name" value="PROCOLLAGEN-LYSINE,2-OXOGLUTARATE 5-DIOXYGENASE/GLYCOSYLTRANSFERASE 25 FAMILY MEMBER"/>
    <property type="match status" value="1"/>
</dbReference>
<evidence type="ECO:0000313" key="5">
    <source>
        <dbReference type="EMBL" id="RNA40713.1"/>
    </source>
</evidence>
<reference evidence="5 6" key="1">
    <citation type="journal article" date="2018" name="Sci. Rep.">
        <title>Genomic signatures of local adaptation to the degree of environmental predictability in rotifers.</title>
        <authorList>
            <person name="Franch-Gras L."/>
            <person name="Hahn C."/>
            <person name="Garcia-Roger E.M."/>
            <person name="Carmona M.J."/>
            <person name="Serra M."/>
            <person name="Gomez A."/>
        </authorList>
    </citation>
    <scope>NUCLEOTIDE SEQUENCE [LARGE SCALE GENOMIC DNA]</scope>
    <source>
        <strain evidence="5">HYR1</strain>
    </source>
</reference>
<protein>
    <submittedName>
        <fullName evidence="5">Procollagen galactosyltransferase 1</fullName>
    </submittedName>
</protein>
<proteinExistence type="inferred from homology"/>
<feature type="domain" description="Glycosyl transferase family 25" evidence="4">
    <location>
        <begin position="337"/>
        <end position="524"/>
    </location>
</feature>
<keyword evidence="6" id="KW-1185">Reference proteome</keyword>
<comment type="similarity">
    <text evidence="1">Belongs to the glycosyltransferase 25 family.</text>
</comment>
<evidence type="ECO:0000313" key="6">
    <source>
        <dbReference type="Proteomes" id="UP000276133"/>
    </source>
</evidence>
<dbReference type="GO" id="GO:0050211">
    <property type="term" value="F:procollagen galactosyltransferase activity"/>
    <property type="evidence" value="ECO:0007669"/>
    <property type="project" value="TreeGrafter"/>
</dbReference>
<evidence type="ECO:0000256" key="3">
    <source>
        <dbReference type="ARBA" id="ARBA00022679"/>
    </source>
</evidence>
<evidence type="ECO:0000256" key="1">
    <source>
        <dbReference type="ARBA" id="ARBA00006721"/>
    </source>
</evidence>
<dbReference type="InterPro" id="IPR050757">
    <property type="entry name" value="Collagen_mod_GT25"/>
</dbReference>
<organism evidence="5 6">
    <name type="scientific">Brachionus plicatilis</name>
    <name type="common">Marine rotifer</name>
    <name type="synonym">Brachionus muelleri</name>
    <dbReference type="NCBI Taxonomy" id="10195"/>
    <lineage>
        <taxon>Eukaryota</taxon>
        <taxon>Metazoa</taxon>
        <taxon>Spiralia</taxon>
        <taxon>Gnathifera</taxon>
        <taxon>Rotifera</taxon>
        <taxon>Eurotatoria</taxon>
        <taxon>Monogononta</taxon>
        <taxon>Pseudotrocha</taxon>
        <taxon>Ploima</taxon>
        <taxon>Brachionidae</taxon>
        <taxon>Brachionus</taxon>
    </lineage>
</organism>
<evidence type="ECO:0000256" key="2">
    <source>
        <dbReference type="ARBA" id="ARBA00022676"/>
    </source>
</evidence>
<name>A0A3M7SY10_BRAPC</name>
<dbReference type="Pfam" id="PF01755">
    <property type="entry name" value="Glyco_transf_25"/>
    <property type="match status" value="1"/>
</dbReference>
<dbReference type="PANTHER" id="PTHR10730:SF53">
    <property type="entry name" value="GLYCOSYLTRANSFERASE 25 FAMILY MEMBER"/>
    <property type="match status" value="1"/>
</dbReference>
<keyword evidence="2 5" id="KW-0328">Glycosyltransferase</keyword>
<dbReference type="Gene3D" id="3.90.550.10">
    <property type="entry name" value="Spore Coat Polysaccharide Biosynthesis Protein SpsA, Chain A"/>
    <property type="match status" value="1"/>
</dbReference>
<dbReference type="Proteomes" id="UP000276133">
    <property type="component" value="Unassembled WGS sequence"/>
</dbReference>
<dbReference type="AlphaFoldDB" id="A0A3M7SY10"/>
<dbReference type="CDD" id="cd06532">
    <property type="entry name" value="Glyco_transf_25"/>
    <property type="match status" value="1"/>
</dbReference>
<dbReference type="OrthoDB" id="47375at2759"/>
<evidence type="ECO:0000259" key="4">
    <source>
        <dbReference type="Pfam" id="PF01755"/>
    </source>
</evidence>
<dbReference type="STRING" id="10195.A0A3M7SY10"/>
<dbReference type="SUPFAM" id="SSF53448">
    <property type="entry name" value="Nucleotide-diphospho-sugar transferases"/>
    <property type="match status" value="1"/>
</dbReference>
<dbReference type="EMBL" id="REGN01000603">
    <property type="protein sequence ID" value="RNA40713.1"/>
    <property type="molecule type" value="Genomic_DNA"/>
</dbReference>
<dbReference type="InterPro" id="IPR002654">
    <property type="entry name" value="Glyco_trans_25"/>
</dbReference>
<gene>
    <name evidence="5" type="ORF">BpHYR1_004187</name>
</gene>
<keyword evidence="3 5" id="KW-0808">Transferase</keyword>
<sequence>MRLSLKNLLYLTYILITILNIKCNKIPLFKKVIIEPNGTLVLNDELDATLQNSRFLLAVTIKDNAHSLPTFLATLEEIKCPNADKKCDLWLIFDRCLDNSYEIFTNWLSKTRLLFGTILMIDTNNDEKTKQNHPELGIAYFSNNKKIRALAYAIDKKFDYILFLNGDTILTNPDVIEILARKKKAIVAPLLTSSETQYSTFSIKSHDENSAQKLYSLIYNRNKIGCFKVNTVKESFLIDLKNPKLNQYFQKNLEQLNDDEGISELAKLIGLSMFVCNRDNYGYIPDLIQDRNQAFIHLKIDHLLKGPNKTYNKPLKISKNIDYDMIPKIEKTKLGFDEIYVINLERRPDRRERIESALDDLGIIYKTMRAIDGRLIDEEYLNKLGIKSLPNYKDPYNDRPLNFGEIGCFLSHYFIWQEMITNNYHKIIILEDDAKFVLNFKSILVNLMKSISQARLSWDLLYLGRKIMKVQEEEWNLDVVPYKNFGLIQPAYSHWTVAYALSLSGSQKLLANEPLKKLLPVDEYLPIMFDKQPNEYWTSFFPKRGIVAYAIQPPIIFPTHYTGEPSHISDTEQTQLLDTSKFEGDSTDTKNANNKLNLKHQIHMDL</sequence>
<comment type="caution">
    <text evidence="5">The sequence shown here is derived from an EMBL/GenBank/DDBJ whole genome shotgun (WGS) entry which is preliminary data.</text>
</comment>
<dbReference type="InterPro" id="IPR029044">
    <property type="entry name" value="Nucleotide-diphossugar_trans"/>
</dbReference>
<accession>A0A3M7SY10</accession>